<keyword evidence="5" id="KW-1185">Reference proteome</keyword>
<organism evidence="4 5">
    <name type="scientific">Natronomonas moolapensis (strain DSM 18674 / CECT 7526 / JCM 14361 / 8.8.11)</name>
    <dbReference type="NCBI Taxonomy" id="268739"/>
    <lineage>
        <taxon>Archaea</taxon>
        <taxon>Methanobacteriati</taxon>
        <taxon>Methanobacteriota</taxon>
        <taxon>Stenosarchaea group</taxon>
        <taxon>Halobacteria</taxon>
        <taxon>Halobacteriales</taxon>
        <taxon>Natronomonadaceae</taxon>
        <taxon>Natronomonas</taxon>
    </lineage>
</organism>
<evidence type="ECO:0000313" key="4">
    <source>
        <dbReference type="EMBL" id="CCQ35478.1"/>
    </source>
</evidence>
<dbReference type="Pfam" id="PF10263">
    <property type="entry name" value="SprT-like"/>
    <property type="match status" value="1"/>
</dbReference>
<dbReference type="InterPro" id="IPR006640">
    <property type="entry name" value="SprT-like_domain"/>
</dbReference>
<dbReference type="GO" id="GO:0006950">
    <property type="term" value="P:response to stress"/>
    <property type="evidence" value="ECO:0007669"/>
    <property type="project" value="UniProtKB-ARBA"/>
</dbReference>
<dbReference type="SUPFAM" id="SSF46894">
    <property type="entry name" value="C-terminal effector domain of the bipartite response regulators"/>
    <property type="match status" value="1"/>
</dbReference>
<dbReference type="EMBL" id="HF582854">
    <property type="protein sequence ID" value="CCQ35478.1"/>
    <property type="molecule type" value="Genomic_DNA"/>
</dbReference>
<protein>
    <submittedName>
        <fullName evidence="4">SprT family protein</fullName>
    </submittedName>
</protein>
<dbReference type="HOGENOM" id="CLU_791351_0_0_2"/>
<dbReference type="Pfam" id="PF00196">
    <property type="entry name" value="GerE"/>
    <property type="match status" value="1"/>
</dbReference>
<dbReference type="InterPro" id="IPR036388">
    <property type="entry name" value="WH-like_DNA-bd_sf"/>
</dbReference>
<gene>
    <name evidence="4" type="ordered locus">Nmlp_1269</name>
</gene>
<dbReference type="KEGG" id="nmo:Nmlp_1269"/>
<evidence type="ECO:0000259" key="2">
    <source>
        <dbReference type="Pfam" id="PF00196"/>
    </source>
</evidence>
<dbReference type="RefSeq" id="WP_015408326.1">
    <property type="nucleotide sequence ID" value="NC_020388.1"/>
</dbReference>
<accession>M1XK92</accession>
<dbReference type="AlphaFoldDB" id="M1XK92"/>
<feature type="domain" description="HTH luxR-type" evidence="2">
    <location>
        <begin position="25"/>
        <end position="66"/>
    </location>
</feature>
<name>M1XK92_NATM8</name>
<evidence type="ECO:0000313" key="5">
    <source>
        <dbReference type="Proteomes" id="UP000011867"/>
    </source>
</evidence>
<dbReference type="InterPro" id="IPR000792">
    <property type="entry name" value="Tscrpt_reg_LuxR_C"/>
</dbReference>
<dbReference type="InterPro" id="IPR016032">
    <property type="entry name" value="Sig_transdc_resp-reg_C-effctor"/>
</dbReference>
<dbReference type="GO" id="GO:0006355">
    <property type="term" value="P:regulation of DNA-templated transcription"/>
    <property type="evidence" value="ECO:0007669"/>
    <property type="project" value="InterPro"/>
</dbReference>
<feature type="domain" description="SprT-like" evidence="3">
    <location>
        <begin position="168"/>
        <end position="239"/>
    </location>
</feature>
<proteinExistence type="predicted"/>
<evidence type="ECO:0000256" key="1">
    <source>
        <dbReference type="SAM" id="MobiDB-lite"/>
    </source>
</evidence>
<sequence length="350" mass="40009">MSDERSSSRVANPSPSDLEHDRFLLSNREAEVVRRTRTKSYATVADELDISESTVGTYRTRATERLDEQVKVIRRMLRQQQADQREEGIKEIAREAVETLRDCGVEVEFEIEPETDQETNASVDGTIPTKQPKSATATVDMTQGELGDDHEYTERIREYANEVINGDEWALSAVDLSKVVFETRKRARRRHGVADYSGDNHVTVGISEHTIENAGFEAVEDTIRHELVHVWQYQHRGETVELPNGTVARDVSTGHTGNWYEWEEIMGVQRTNSHYSKSPADYNYRIWCTSCHRFITGKHRMCSTVRCHSESHHGKGWCGGCDEEDTDGGTFVVTDDDDEFYDNKESHSDW</sequence>
<dbReference type="GO" id="GO:0003677">
    <property type="term" value="F:DNA binding"/>
    <property type="evidence" value="ECO:0007669"/>
    <property type="project" value="InterPro"/>
</dbReference>
<dbReference type="OrthoDB" id="350006at2157"/>
<feature type="region of interest" description="Disordered" evidence="1">
    <location>
        <begin position="113"/>
        <end position="138"/>
    </location>
</feature>
<dbReference type="Gene3D" id="1.10.10.10">
    <property type="entry name" value="Winged helix-like DNA-binding domain superfamily/Winged helix DNA-binding domain"/>
    <property type="match status" value="1"/>
</dbReference>
<reference evidence="4 5" key="1">
    <citation type="journal article" date="2013" name="Genome Announc.">
        <title>Genome of the haloarchaeon Natronomonas moolapensis, a neutrophilic member of a previously haloalkaliphilic genus.</title>
        <authorList>
            <person name="Dyall-Smith M.L."/>
            <person name="Pfeiffer F."/>
            <person name="Oberwinkler T."/>
            <person name="Klee K."/>
            <person name="Rampp M."/>
            <person name="Palm P."/>
            <person name="Gross K."/>
            <person name="Schuster S.C."/>
            <person name="Oesterhelt D."/>
        </authorList>
    </citation>
    <scope>NUCLEOTIDE SEQUENCE [LARGE SCALE GENOMIC DNA]</scope>
    <source>
        <strain evidence="5">DSM 18674 / JCM 14361 / 8.8.11</strain>
    </source>
</reference>
<dbReference type="Proteomes" id="UP000011867">
    <property type="component" value="Chromosome"/>
</dbReference>
<evidence type="ECO:0000259" key="3">
    <source>
        <dbReference type="Pfam" id="PF10263"/>
    </source>
</evidence>
<feature type="region of interest" description="Disordered" evidence="1">
    <location>
        <begin position="1"/>
        <end position="22"/>
    </location>
</feature>
<feature type="compositionally biased region" description="Polar residues" evidence="1">
    <location>
        <begin position="118"/>
        <end position="138"/>
    </location>
</feature>
<dbReference type="GeneID" id="42101555"/>
<dbReference type="eggNOG" id="arCOG08163">
    <property type="taxonomic scope" value="Archaea"/>
</dbReference>